<dbReference type="InterPro" id="IPR036388">
    <property type="entry name" value="WH-like_DNA-bd_sf"/>
</dbReference>
<protein>
    <submittedName>
        <fullName evidence="9">FAD-dependent oxidoreductase</fullName>
    </submittedName>
</protein>
<dbReference type="Pfam" id="PF01266">
    <property type="entry name" value="DAO"/>
    <property type="match status" value="1"/>
</dbReference>
<feature type="domain" description="FAD dependent oxidoreductase" evidence="7">
    <location>
        <begin position="4"/>
        <end position="207"/>
    </location>
</feature>
<keyword evidence="2" id="KW-0285">Flavoprotein</keyword>
<dbReference type="RefSeq" id="WP_328739657.1">
    <property type="nucleotide sequence ID" value="NZ_CP108036.1"/>
</dbReference>
<organism evidence="9 10">
    <name type="scientific">Streptomyces erythrochromogenes</name>
    <dbReference type="NCBI Taxonomy" id="285574"/>
    <lineage>
        <taxon>Bacteria</taxon>
        <taxon>Bacillati</taxon>
        <taxon>Actinomycetota</taxon>
        <taxon>Actinomycetes</taxon>
        <taxon>Kitasatosporales</taxon>
        <taxon>Streptomycetaceae</taxon>
        <taxon>Streptomyces</taxon>
    </lineage>
</organism>
<proteinExistence type="predicted"/>
<dbReference type="Gene3D" id="1.10.10.10">
    <property type="entry name" value="Winged helix-like DNA-binding domain superfamily/Winged helix DNA-binding domain"/>
    <property type="match status" value="1"/>
</dbReference>
<sequence length="429" mass="44424">MPARVTVVGGGVTALLTAVECVLDGHRVTVVDQGSGAHGRAGSAGRPRILRALHPADPAATGAALRAHHRWAALEELLLTRFYEQVGALTVLPPAAAADGAALVEYAGGTARELTAAGLSHRYPHLHLAGDLGAVLEEEAGVLLAERVLAACAGWLKWQRGTELVERRAVTAVDCESGTVRLVDGQVLRGDAVLVAAGPRSRNLLPGGIAEQLTGLFLWGWMSHAGGGCGVRGETHDRSGVGPLALQRARPPRGLGRRGAAAAGGSDPGTRPVHAAARIGPVVPVARLVEATWEKDPPVTAAHQVRKAVADLRRRIPAGTGVIATDGPGYRTMVTDGQVDLPEFDALTGAAGQALRAGGRRAPAVRARAVAAAATALEERRLAATEQFFDPSLALGESGELVSGLRALITQHPLRETLRGQPVRSSSTR</sequence>
<evidence type="ECO:0000259" key="8">
    <source>
        <dbReference type="Pfam" id="PF03704"/>
    </source>
</evidence>
<dbReference type="EMBL" id="CP108036">
    <property type="protein sequence ID" value="WUN80452.1"/>
    <property type="molecule type" value="Genomic_DNA"/>
</dbReference>
<dbReference type="Gene3D" id="3.50.50.60">
    <property type="entry name" value="FAD/NAD(P)-binding domain"/>
    <property type="match status" value="1"/>
</dbReference>
<dbReference type="GeneID" id="95498189"/>
<dbReference type="Gene3D" id="3.30.9.10">
    <property type="entry name" value="D-Amino Acid Oxidase, subunit A, domain 2"/>
    <property type="match status" value="1"/>
</dbReference>
<evidence type="ECO:0000256" key="5">
    <source>
        <dbReference type="ARBA" id="ARBA00023012"/>
    </source>
</evidence>
<dbReference type="Proteomes" id="UP001432312">
    <property type="component" value="Chromosome"/>
</dbReference>
<keyword evidence="4" id="KW-0560">Oxidoreductase</keyword>
<feature type="compositionally biased region" description="Low complexity" evidence="6">
    <location>
        <begin position="248"/>
        <end position="265"/>
    </location>
</feature>
<evidence type="ECO:0000256" key="4">
    <source>
        <dbReference type="ARBA" id="ARBA00023002"/>
    </source>
</evidence>
<name>A0ABZ1QDA7_9ACTN</name>
<feature type="domain" description="Bacterial transcriptional activator" evidence="8">
    <location>
        <begin position="366"/>
        <end position="422"/>
    </location>
</feature>
<dbReference type="InterPro" id="IPR006076">
    <property type="entry name" value="FAD-dep_OxRdtase"/>
</dbReference>
<dbReference type="InterPro" id="IPR036188">
    <property type="entry name" value="FAD/NAD-bd_sf"/>
</dbReference>
<keyword evidence="10" id="KW-1185">Reference proteome</keyword>
<evidence type="ECO:0000313" key="10">
    <source>
        <dbReference type="Proteomes" id="UP001432312"/>
    </source>
</evidence>
<dbReference type="InterPro" id="IPR045170">
    <property type="entry name" value="MTOX"/>
</dbReference>
<evidence type="ECO:0000259" key="7">
    <source>
        <dbReference type="Pfam" id="PF01266"/>
    </source>
</evidence>
<dbReference type="Gene3D" id="1.25.40.10">
    <property type="entry name" value="Tetratricopeptide repeat domain"/>
    <property type="match status" value="1"/>
</dbReference>
<evidence type="ECO:0000256" key="2">
    <source>
        <dbReference type="ARBA" id="ARBA00022630"/>
    </source>
</evidence>
<gene>
    <name evidence="9" type="ORF">OHA91_19115</name>
</gene>
<dbReference type="PANTHER" id="PTHR10961:SF7">
    <property type="entry name" value="FAD DEPENDENT OXIDOREDUCTASE DOMAIN-CONTAINING PROTEIN"/>
    <property type="match status" value="1"/>
</dbReference>
<feature type="region of interest" description="Disordered" evidence="6">
    <location>
        <begin position="242"/>
        <end position="273"/>
    </location>
</feature>
<evidence type="ECO:0000313" key="9">
    <source>
        <dbReference type="EMBL" id="WUN80452.1"/>
    </source>
</evidence>
<evidence type="ECO:0000256" key="6">
    <source>
        <dbReference type="SAM" id="MobiDB-lite"/>
    </source>
</evidence>
<accession>A0ABZ1QDA7</accession>
<dbReference type="Pfam" id="PF03704">
    <property type="entry name" value="BTAD"/>
    <property type="match status" value="1"/>
</dbReference>
<dbReference type="InterPro" id="IPR011990">
    <property type="entry name" value="TPR-like_helical_dom_sf"/>
</dbReference>
<dbReference type="SUPFAM" id="SSF51905">
    <property type="entry name" value="FAD/NAD(P)-binding domain"/>
    <property type="match status" value="1"/>
</dbReference>
<keyword evidence="5" id="KW-0902">Two-component regulatory system</keyword>
<dbReference type="InterPro" id="IPR005158">
    <property type="entry name" value="BTAD"/>
</dbReference>
<comment type="cofactor">
    <cofactor evidence="1">
        <name>FAD</name>
        <dbReference type="ChEBI" id="CHEBI:57692"/>
    </cofactor>
</comment>
<keyword evidence="3" id="KW-0274">FAD</keyword>
<reference evidence="9" key="1">
    <citation type="submission" date="2022-10" db="EMBL/GenBank/DDBJ databases">
        <title>The complete genomes of actinobacterial strains from the NBC collection.</title>
        <authorList>
            <person name="Joergensen T.S."/>
            <person name="Alvarez Arevalo M."/>
            <person name="Sterndorff E.B."/>
            <person name="Faurdal D."/>
            <person name="Vuksanovic O."/>
            <person name="Mourched A.-S."/>
            <person name="Charusanti P."/>
            <person name="Shaw S."/>
            <person name="Blin K."/>
            <person name="Weber T."/>
        </authorList>
    </citation>
    <scope>NUCLEOTIDE SEQUENCE</scope>
    <source>
        <strain evidence="9">NBC_00303</strain>
    </source>
</reference>
<dbReference type="PANTHER" id="PTHR10961">
    <property type="entry name" value="PEROXISOMAL SARCOSINE OXIDASE"/>
    <property type="match status" value="1"/>
</dbReference>
<evidence type="ECO:0000256" key="1">
    <source>
        <dbReference type="ARBA" id="ARBA00001974"/>
    </source>
</evidence>
<evidence type="ECO:0000256" key="3">
    <source>
        <dbReference type="ARBA" id="ARBA00022827"/>
    </source>
</evidence>